<dbReference type="PATRIC" id="fig|45056.6.peg.1040"/>
<dbReference type="Proteomes" id="UP000281170">
    <property type="component" value="Plasmid 9"/>
</dbReference>
<name>A0A0W0R5P4_9GAMM</name>
<evidence type="ECO:0000313" key="1">
    <source>
        <dbReference type="EMBL" id="KTC66345.1"/>
    </source>
</evidence>
<dbReference type="RefSeq" id="WP_232048491.1">
    <property type="nucleotide sequence ID" value="NZ_CAAAHS010000002.1"/>
</dbReference>
<geneLocation type="plasmid" evidence="2 4">
    <name>9</name>
</geneLocation>
<protein>
    <submittedName>
        <fullName evidence="1">Putative FlgJ-like protein</fullName>
    </submittedName>
</protein>
<sequence length="206" mass="24217">MKNVKSKVMLCKKYLDMDVTAVKLRLHPKAKDYLFNHYATLRRIFSDVVGQLETDYISIALIDEKDQIFFFSSKPSIEQNLIEKNLWKNDGNYQPEFIYQNKPRLWSELNHIGCSSLLKQYKEIDHNLITGISVPHQYADYRVIFTFGFKKIHPLIQKKSQIHNEKLLAIGKFCIKSIQAVIPFPEKQYIETRPKLKLIINNQVSL</sequence>
<evidence type="ECO:0000313" key="3">
    <source>
        <dbReference type="Proteomes" id="UP000054859"/>
    </source>
</evidence>
<evidence type="ECO:0000313" key="2">
    <source>
        <dbReference type="EMBL" id="VEH84943.1"/>
    </source>
</evidence>
<dbReference type="EMBL" id="LNKA01000001">
    <property type="protein sequence ID" value="KTC66345.1"/>
    <property type="molecule type" value="Genomic_DNA"/>
</dbReference>
<proteinExistence type="predicted"/>
<reference evidence="2 4" key="2">
    <citation type="submission" date="2018-12" db="EMBL/GenBank/DDBJ databases">
        <authorList>
            <consortium name="Pathogen Informatics"/>
        </authorList>
    </citation>
    <scope>NUCLEOTIDE SEQUENCE [LARGE SCALE GENOMIC DNA]</scope>
    <source>
        <strain evidence="2 4">NCTC12735</strain>
        <plasmid evidence="4">9</plasmid>
    </source>
</reference>
<dbReference type="STRING" id="45056.Lade_1003"/>
<reference evidence="1 3" key="1">
    <citation type="submission" date="2015-11" db="EMBL/GenBank/DDBJ databases">
        <title>Identification of large and diverse effector repertoires of 38 Legionella species.</title>
        <authorList>
            <person name="Burstein D."/>
            <person name="Amaro F."/>
            <person name="Zusman T."/>
            <person name="Lifshitz Z."/>
            <person name="Cohen O."/>
            <person name="Gilbert J.A."/>
            <person name="Pupko T."/>
            <person name="Shuman H.A."/>
            <person name="Segal G."/>
        </authorList>
    </citation>
    <scope>NUCLEOTIDE SEQUENCE [LARGE SCALE GENOMIC DNA]</scope>
    <source>
        <strain evidence="1 3">1762-AUS-E</strain>
    </source>
</reference>
<dbReference type="KEGG" id="ladl:NCTC12735_00563"/>
<gene>
    <name evidence="1" type="ORF">Lade_1003</name>
    <name evidence="2" type="ORF">NCTC12735_00563</name>
</gene>
<evidence type="ECO:0000313" key="4">
    <source>
        <dbReference type="Proteomes" id="UP000281170"/>
    </source>
</evidence>
<keyword evidence="3" id="KW-1185">Reference proteome</keyword>
<dbReference type="AlphaFoldDB" id="A0A0W0R5P4"/>
<dbReference type="Proteomes" id="UP000054859">
    <property type="component" value="Unassembled WGS sequence"/>
</dbReference>
<dbReference type="EMBL" id="LR134418">
    <property type="protein sequence ID" value="VEH84943.1"/>
    <property type="molecule type" value="Genomic_DNA"/>
</dbReference>
<keyword evidence="2" id="KW-0614">Plasmid</keyword>
<organism evidence="1 3">
    <name type="scientific">Legionella adelaidensis</name>
    <dbReference type="NCBI Taxonomy" id="45056"/>
    <lineage>
        <taxon>Bacteria</taxon>
        <taxon>Pseudomonadati</taxon>
        <taxon>Pseudomonadota</taxon>
        <taxon>Gammaproteobacteria</taxon>
        <taxon>Legionellales</taxon>
        <taxon>Legionellaceae</taxon>
        <taxon>Legionella</taxon>
    </lineage>
</organism>
<accession>A0A0W0R5P4</accession>